<dbReference type="FunFam" id="3.10.120.10:FF:000002">
    <property type="entry name" value="Cytochrome b5 type B"/>
    <property type="match status" value="1"/>
</dbReference>
<keyword evidence="3 12" id="KW-0349">Heme</keyword>
<dbReference type="GO" id="GO:0020037">
    <property type="term" value="F:heme binding"/>
    <property type="evidence" value="ECO:0007669"/>
    <property type="project" value="UniProtKB-UniRule"/>
</dbReference>
<evidence type="ECO:0000313" key="15">
    <source>
        <dbReference type="Proteomes" id="UP001190926"/>
    </source>
</evidence>
<gene>
    <name evidence="14" type="ORF">C2S53_004033</name>
</gene>
<dbReference type="GO" id="GO:0005789">
    <property type="term" value="C:endoplasmic reticulum membrane"/>
    <property type="evidence" value="ECO:0007669"/>
    <property type="project" value="UniProtKB-SubCell"/>
</dbReference>
<dbReference type="GO" id="GO:0046872">
    <property type="term" value="F:metal ion binding"/>
    <property type="evidence" value="ECO:0007669"/>
    <property type="project" value="UniProtKB-UniRule"/>
</dbReference>
<evidence type="ECO:0000256" key="8">
    <source>
        <dbReference type="ARBA" id="ARBA00023004"/>
    </source>
</evidence>
<evidence type="ECO:0000256" key="2">
    <source>
        <dbReference type="ARBA" id="ARBA00022448"/>
    </source>
</evidence>
<dbReference type="PROSITE" id="PS00191">
    <property type="entry name" value="CYTOCHROME_B5_1"/>
    <property type="match status" value="1"/>
</dbReference>
<dbReference type="AlphaFoldDB" id="A0AAD4PC70"/>
<evidence type="ECO:0000256" key="9">
    <source>
        <dbReference type="ARBA" id="ARBA00023136"/>
    </source>
</evidence>
<keyword evidence="5 12" id="KW-0479">Metal-binding</keyword>
<dbReference type="SUPFAM" id="SSF55856">
    <property type="entry name" value="Cytochrome b5-like heme/steroid binding domain"/>
    <property type="match status" value="1"/>
</dbReference>
<evidence type="ECO:0000256" key="6">
    <source>
        <dbReference type="ARBA" id="ARBA00022824"/>
    </source>
</evidence>
<dbReference type="Proteomes" id="UP001190926">
    <property type="component" value="Unassembled WGS sequence"/>
</dbReference>
<keyword evidence="6" id="KW-0256">Endoplasmic reticulum</keyword>
<reference evidence="14 15" key="1">
    <citation type="journal article" date="2021" name="Nat. Commun.">
        <title>Incipient diploidization of the medicinal plant Perilla within 10,000 years.</title>
        <authorList>
            <person name="Zhang Y."/>
            <person name="Shen Q."/>
            <person name="Leng L."/>
            <person name="Zhang D."/>
            <person name="Chen S."/>
            <person name="Shi Y."/>
            <person name="Ning Z."/>
            <person name="Chen S."/>
        </authorList>
    </citation>
    <scope>NUCLEOTIDE SEQUENCE [LARGE SCALE GENOMIC DNA]</scope>
    <source>
        <strain evidence="15">cv. PC099</strain>
    </source>
</reference>
<dbReference type="EMBL" id="SDAM02000045">
    <property type="protein sequence ID" value="KAH6834578.1"/>
    <property type="molecule type" value="Genomic_DNA"/>
</dbReference>
<keyword evidence="2" id="KW-0813">Transport</keyword>
<sequence>MGEESKVFTYSDVSAHRTSDDCWIIINGKVFNVTSYLNEHPGGDEVILGQAGGDASEEFEDVGHGSAARLMLDEFYVGEIDPNSKVGVEGAMDSPSSLAKDSKGKSKEPTKFFHFLLALGIVGLALGIILFNFSS</sequence>
<accession>A0AAD4PC70</accession>
<organism evidence="14 15">
    <name type="scientific">Perilla frutescens var. hirtella</name>
    <name type="common">Perilla citriodora</name>
    <name type="synonym">Perilla setoyensis</name>
    <dbReference type="NCBI Taxonomy" id="608512"/>
    <lineage>
        <taxon>Eukaryota</taxon>
        <taxon>Viridiplantae</taxon>
        <taxon>Streptophyta</taxon>
        <taxon>Embryophyta</taxon>
        <taxon>Tracheophyta</taxon>
        <taxon>Spermatophyta</taxon>
        <taxon>Magnoliopsida</taxon>
        <taxon>eudicotyledons</taxon>
        <taxon>Gunneridae</taxon>
        <taxon>Pentapetalae</taxon>
        <taxon>asterids</taxon>
        <taxon>lamiids</taxon>
        <taxon>Lamiales</taxon>
        <taxon>Lamiaceae</taxon>
        <taxon>Nepetoideae</taxon>
        <taxon>Elsholtzieae</taxon>
        <taxon>Perilla</taxon>
    </lineage>
</organism>
<keyword evidence="15" id="KW-1185">Reference proteome</keyword>
<dbReference type="InterPro" id="IPR001199">
    <property type="entry name" value="Cyt_B5-like_heme/steroid-bd"/>
</dbReference>
<comment type="similarity">
    <text evidence="11 12">Belongs to the cytochrome b5 family.</text>
</comment>
<dbReference type="Pfam" id="PF00173">
    <property type="entry name" value="Cyt-b5"/>
    <property type="match status" value="1"/>
</dbReference>
<evidence type="ECO:0000256" key="11">
    <source>
        <dbReference type="ARBA" id="ARBA00038168"/>
    </source>
</evidence>
<keyword evidence="9 12" id="KW-0472">Membrane</keyword>
<protein>
    <recommendedName>
        <fullName evidence="13">Cytochrome b5 heme-binding domain-containing protein</fullName>
    </recommendedName>
</protein>
<evidence type="ECO:0000259" key="13">
    <source>
        <dbReference type="PROSITE" id="PS50255"/>
    </source>
</evidence>
<name>A0AAD4PC70_PERFH</name>
<proteinExistence type="inferred from homology"/>
<dbReference type="SMART" id="SM01117">
    <property type="entry name" value="Cyt-b5"/>
    <property type="match status" value="1"/>
</dbReference>
<evidence type="ECO:0000256" key="12">
    <source>
        <dbReference type="RuleBase" id="RU362121"/>
    </source>
</evidence>
<evidence type="ECO:0000256" key="10">
    <source>
        <dbReference type="ARBA" id="ARBA00037877"/>
    </source>
</evidence>
<dbReference type="PANTHER" id="PTHR19359:SF127">
    <property type="entry name" value="CYTOCHROME B5-LIKE HEME_STEROID-BINDING DOMAIN PROTEIN"/>
    <property type="match status" value="1"/>
</dbReference>
<keyword evidence="12" id="KW-1133">Transmembrane helix</keyword>
<feature type="domain" description="Cytochrome b5 heme-binding" evidence="13">
    <location>
        <begin position="5"/>
        <end position="81"/>
    </location>
</feature>
<dbReference type="InterPro" id="IPR050668">
    <property type="entry name" value="Cytochrome_b5"/>
</dbReference>
<dbReference type="InterPro" id="IPR036400">
    <property type="entry name" value="Cyt_B5-like_heme/steroid_sf"/>
</dbReference>
<dbReference type="PROSITE" id="PS50255">
    <property type="entry name" value="CYTOCHROME_B5_2"/>
    <property type="match status" value="1"/>
</dbReference>
<evidence type="ECO:0000256" key="5">
    <source>
        <dbReference type="ARBA" id="ARBA00022723"/>
    </source>
</evidence>
<dbReference type="InterPro" id="IPR018506">
    <property type="entry name" value="Cyt_B5_heme-BS"/>
</dbReference>
<dbReference type="PANTHER" id="PTHR19359">
    <property type="entry name" value="CYTOCHROME B5"/>
    <property type="match status" value="1"/>
</dbReference>
<keyword evidence="4 12" id="KW-0812">Transmembrane</keyword>
<dbReference type="PRINTS" id="PR00363">
    <property type="entry name" value="CYTOCHROMEB5"/>
</dbReference>
<comment type="caution">
    <text evidence="14">The sequence shown here is derived from an EMBL/GenBank/DDBJ whole genome shotgun (WGS) entry which is preliminary data.</text>
</comment>
<keyword evidence="7" id="KW-0492">Microsome</keyword>
<dbReference type="Gene3D" id="3.10.120.10">
    <property type="entry name" value="Cytochrome b5-like heme/steroid binding domain"/>
    <property type="match status" value="1"/>
</dbReference>
<feature type="transmembrane region" description="Helical" evidence="12">
    <location>
        <begin position="112"/>
        <end position="133"/>
    </location>
</feature>
<evidence type="ECO:0000256" key="4">
    <source>
        <dbReference type="ARBA" id="ARBA00022692"/>
    </source>
</evidence>
<keyword evidence="8 12" id="KW-0408">Iron</keyword>
<evidence type="ECO:0000313" key="14">
    <source>
        <dbReference type="EMBL" id="KAH6834578.1"/>
    </source>
</evidence>
<evidence type="ECO:0000256" key="1">
    <source>
        <dbReference type="ARBA" id="ARBA00004131"/>
    </source>
</evidence>
<comment type="subcellular location">
    <subcellularLocation>
        <location evidence="1">Endoplasmic reticulum membrane</location>
        <topology evidence="1">Single-pass membrane protein</topology>
        <orientation evidence="1">Cytoplasmic side</orientation>
    </subcellularLocation>
    <subcellularLocation>
        <location evidence="10">Microsome membrane</location>
        <topology evidence="10">Single-pass membrane protein</topology>
        <orientation evidence="10">Cytoplasmic side</orientation>
    </subcellularLocation>
</comment>
<evidence type="ECO:0000256" key="7">
    <source>
        <dbReference type="ARBA" id="ARBA00022848"/>
    </source>
</evidence>
<evidence type="ECO:0000256" key="3">
    <source>
        <dbReference type="ARBA" id="ARBA00022617"/>
    </source>
</evidence>